<reference evidence="18 19" key="1">
    <citation type="submission" date="2024-03" db="EMBL/GenBank/DDBJ databases">
        <title>The genome assembly and annotation of the cricket Gryllus longicercus Weissman &amp; Gray.</title>
        <authorList>
            <person name="Szrajer S."/>
            <person name="Gray D."/>
            <person name="Ylla G."/>
        </authorList>
    </citation>
    <scope>NUCLEOTIDE SEQUENCE [LARGE SCALE GENOMIC DNA]</scope>
    <source>
        <strain evidence="18">DAG 2021-001</strain>
        <tissue evidence="18">Whole body minus gut</tissue>
    </source>
</reference>
<dbReference type="EMBL" id="JAZDUA010000016">
    <property type="protein sequence ID" value="KAK7873120.1"/>
    <property type="molecule type" value="Genomic_DNA"/>
</dbReference>
<organism evidence="18 19">
    <name type="scientific">Gryllus longicercus</name>
    <dbReference type="NCBI Taxonomy" id="2509291"/>
    <lineage>
        <taxon>Eukaryota</taxon>
        <taxon>Metazoa</taxon>
        <taxon>Ecdysozoa</taxon>
        <taxon>Arthropoda</taxon>
        <taxon>Hexapoda</taxon>
        <taxon>Insecta</taxon>
        <taxon>Pterygota</taxon>
        <taxon>Neoptera</taxon>
        <taxon>Polyneoptera</taxon>
        <taxon>Orthoptera</taxon>
        <taxon>Ensifera</taxon>
        <taxon>Gryllidea</taxon>
        <taxon>Grylloidea</taxon>
        <taxon>Gryllidae</taxon>
        <taxon>Gryllinae</taxon>
        <taxon>Gryllus</taxon>
    </lineage>
</organism>
<evidence type="ECO:0000256" key="13">
    <source>
        <dbReference type="ARBA" id="ARBA00043671"/>
    </source>
</evidence>
<evidence type="ECO:0000256" key="5">
    <source>
        <dbReference type="ARBA" id="ARBA00018097"/>
    </source>
</evidence>
<dbReference type="PIRSF" id="PIRSF000894">
    <property type="entry name" value="Acid_phosphatase"/>
    <property type="match status" value="1"/>
</dbReference>
<dbReference type="Pfam" id="PF00328">
    <property type="entry name" value="His_Phos_2"/>
    <property type="match status" value="1"/>
</dbReference>
<dbReference type="GO" id="GO:0003993">
    <property type="term" value="F:acid phosphatase activity"/>
    <property type="evidence" value="ECO:0007669"/>
    <property type="project" value="TreeGrafter"/>
</dbReference>
<evidence type="ECO:0000256" key="4">
    <source>
        <dbReference type="ARBA" id="ARBA00013040"/>
    </source>
</evidence>
<dbReference type="SUPFAM" id="SSF53254">
    <property type="entry name" value="Phosphoglycerate mutase-like"/>
    <property type="match status" value="1"/>
</dbReference>
<evidence type="ECO:0000256" key="17">
    <source>
        <dbReference type="SAM" id="SignalP"/>
    </source>
</evidence>
<dbReference type="GO" id="GO:0005886">
    <property type="term" value="C:plasma membrane"/>
    <property type="evidence" value="ECO:0007669"/>
    <property type="project" value="UniProtKB-SubCell"/>
</dbReference>
<feature type="disulfide bond" evidence="16">
    <location>
        <begin position="418"/>
        <end position="425"/>
    </location>
</feature>
<dbReference type="InterPro" id="IPR029033">
    <property type="entry name" value="His_PPase_superfam"/>
</dbReference>
<dbReference type="PANTHER" id="PTHR20963">
    <property type="entry name" value="MULTIPLE INOSITOL POLYPHOSPHATE PHOSPHATASE-RELATED"/>
    <property type="match status" value="1"/>
</dbReference>
<name>A0AAN9ZH10_9ORTH</name>
<comment type="catalytic activity">
    <reaction evidence="13">
        <text>1D-myo-inositol 1,2,4,5,6-pentakisphosphate + H2O = 1D-myo-inositol 1,2,5,6-tetrakisphosphate + phosphate</text>
        <dbReference type="Rhea" id="RHEA:77115"/>
        <dbReference type="ChEBI" id="CHEBI:15377"/>
        <dbReference type="ChEBI" id="CHEBI:43474"/>
        <dbReference type="ChEBI" id="CHEBI:57798"/>
        <dbReference type="ChEBI" id="CHEBI:195535"/>
        <dbReference type="EC" id="3.1.3.62"/>
    </reaction>
    <physiologicalReaction direction="left-to-right" evidence="13">
        <dbReference type="Rhea" id="RHEA:77116"/>
    </physiologicalReaction>
</comment>
<evidence type="ECO:0000256" key="12">
    <source>
        <dbReference type="ARBA" id="ARBA00043668"/>
    </source>
</evidence>
<evidence type="ECO:0000256" key="3">
    <source>
        <dbReference type="ARBA" id="ARBA00012976"/>
    </source>
</evidence>
<dbReference type="EC" id="3.1.3.80" evidence="3"/>
<evidence type="ECO:0000313" key="18">
    <source>
        <dbReference type="EMBL" id="KAK7873120.1"/>
    </source>
</evidence>
<dbReference type="InterPro" id="IPR016274">
    <property type="entry name" value="Histidine_acid_Pase_euk"/>
</dbReference>
<evidence type="ECO:0000256" key="15">
    <source>
        <dbReference type="ARBA" id="ARBA00043832"/>
    </source>
</evidence>
<proteinExistence type="inferred from homology"/>
<comment type="catalytic activity">
    <reaction evidence="12">
        <text>1D-myo-inositol 1,2,5,6-tetrakisphosphate + H2O = 1D-myo-inositol 1,2,6-trisphosphate + phosphate</text>
        <dbReference type="Rhea" id="RHEA:77119"/>
        <dbReference type="ChEBI" id="CHEBI:15377"/>
        <dbReference type="ChEBI" id="CHEBI:43474"/>
        <dbReference type="ChEBI" id="CHEBI:195535"/>
        <dbReference type="ChEBI" id="CHEBI:195537"/>
        <dbReference type="EC" id="3.1.3.62"/>
    </reaction>
    <physiologicalReaction direction="left-to-right" evidence="12">
        <dbReference type="Rhea" id="RHEA:77120"/>
    </physiologicalReaction>
</comment>
<keyword evidence="8" id="KW-0378">Hydrolase</keyword>
<dbReference type="InterPro" id="IPR000560">
    <property type="entry name" value="His_Pase_clade-2"/>
</dbReference>
<keyword evidence="10" id="KW-0325">Glycoprotein</keyword>
<comment type="caution">
    <text evidence="18">The sequence shown here is derived from an EMBL/GenBank/DDBJ whole genome shotgun (WGS) entry which is preliminary data.</text>
</comment>
<feature type="signal peptide" evidence="17">
    <location>
        <begin position="1"/>
        <end position="20"/>
    </location>
</feature>
<evidence type="ECO:0000313" key="19">
    <source>
        <dbReference type="Proteomes" id="UP001378592"/>
    </source>
</evidence>
<feature type="disulfide bond" evidence="16">
    <location>
        <begin position="64"/>
        <end position="398"/>
    </location>
</feature>
<accession>A0AAN9ZH10</accession>
<keyword evidence="6" id="KW-1003">Cell membrane</keyword>
<dbReference type="GO" id="GO:0034417">
    <property type="term" value="F:bisphosphoglycerate 3-phosphatase activity"/>
    <property type="evidence" value="ECO:0007669"/>
    <property type="project" value="UniProtKB-EC"/>
</dbReference>
<evidence type="ECO:0000256" key="1">
    <source>
        <dbReference type="ARBA" id="ARBA00004236"/>
    </source>
</evidence>
<keyword evidence="19" id="KW-1185">Reference proteome</keyword>
<evidence type="ECO:0000256" key="8">
    <source>
        <dbReference type="ARBA" id="ARBA00022801"/>
    </source>
</evidence>
<evidence type="ECO:0000256" key="14">
    <source>
        <dbReference type="ARBA" id="ARBA00043691"/>
    </source>
</evidence>
<comment type="catalytic activity">
    <reaction evidence="14">
        <text>1D-myo-inositol hexakisphosphate + H2O = 1D-myo-inositol 1,2,4,5,6-pentakisphosphate + phosphate</text>
        <dbReference type="Rhea" id="RHEA:16989"/>
        <dbReference type="ChEBI" id="CHEBI:15377"/>
        <dbReference type="ChEBI" id="CHEBI:43474"/>
        <dbReference type="ChEBI" id="CHEBI:57798"/>
        <dbReference type="ChEBI" id="CHEBI:58130"/>
        <dbReference type="EC" id="3.1.3.62"/>
    </reaction>
    <physiologicalReaction direction="left-to-right" evidence="14">
        <dbReference type="Rhea" id="RHEA:16990"/>
    </physiologicalReaction>
</comment>
<evidence type="ECO:0000256" key="6">
    <source>
        <dbReference type="ARBA" id="ARBA00022475"/>
    </source>
</evidence>
<evidence type="ECO:0000256" key="9">
    <source>
        <dbReference type="ARBA" id="ARBA00023136"/>
    </source>
</evidence>
<sequence length="451" mass="52341">MCNMLYSVLIICECVLFAISASPVVDSDNYCQSKTQNTHLHLATKTPYRFIVNKDDSPPTYEGCSPEKIWLVVRHGTRNPSHKVIRKMRERLPILQNAIMKNAAKNRTSLCDEEIALLSTWSTELEEADEKRLTHEGEDEMIELAERYQNRFNDLLSENYTNSTMKFRHTATQRTAESARYFTVGLFGRRVSRYVWFPEALYRDPILRFYKLCSRWRSEVKKNPEAWKDKQLFESSPEMMRTLQDISSRLGLGNVSVDDAELMYVTCAFETAWHWKTPSPWCAAFSEENLEAMEYHADLEYYWIDGYGHNLTYKQACPVIGDVFNFLDGTGHWGREARAVVYFTHSGTLLKLLAHLGLYRDAEPLRHDNFARLRTGRDWRVSRIDAFATNLAFVLYRCEDGPRVLTLHQERPVALPGCPPHHDLCPLETLRDQLHHSLSACDFDAMCGRDR</sequence>
<dbReference type="EC" id="3.1.3.62" evidence="4"/>
<comment type="similarity">
    <text evidence="2">Belongs to the histidine acid phosphatase family. MINPP1 subfamily.</text>
</comment>
<keyword evidence="7 17" id="KW-0732">Signal</keyword>
<dbReference type="FunFam" id="3.40.50.1240:FF:000014">
    <property type="entry name" value="Multiple inositol polyphosphate phosphatase 1"/>
    <property type="match status" value="1"/>
</dbReference>
<comment type="catalytic activity">
    <reaction evidence="15">
        <text>(2R)-2,3-bisphosphoglycerate + H2O = (2R)-2-phosphoglycerate + phosphate</text>
        <dbReference type="Rhea" id="RHEA:27381"/>
        <dbReference type="ChEBI" id="CHEBI:15377"/>
        <dbReference type="ChEBI" id="CHEBI:43474"/>
        <dbReference type="ChEBI" id="CHEBI:58248"/>
        <dbReference type="ChEBI" id="CHEBI:58289"/>
        <dbReference type="EC" id="3.1.3.80"/>
    </reaction>
    <physiologicalReaction direction="left-to-right" evidence="15">
        <dbReference type="Rhea" id="RHEA:27382"/>
    </physiologicalReaction>
</comment>
<comment type="subcellular location">
    <subcellularLocation>
        <location evidence="1">Cell membrane</location>
    </subcellularLocation>
</comment>
<protein>
    <recommendedName>
        <fullName evidence="5">Multiple inositol polyphosphate phosphatase 1</fullName>
        <ecNumber evidence="4">3.1.3.62</ecNumber>
        <ecNumber evidence="3">3.1.3.80</ecNumber>
    </recommendedName>
    <alternativeName>
        <fullName evidence="11">2,3-bisphosphoglycerate 3-phosphatase</fullName>
    </alternativeName>
</protein>
<evidence type="ECO:0000256" key="10">
    <source>
        <dbReference type="ARBA" id="ARBA00023180"/>
    </source>
</evidence>
<dbReference type="Proteomes" id="UP001378592">
    <property type="component" value="Unassembled WGS sequence"/>
</dbReference>
<evidence type="ECO:0000256" key="11">
    <source>
        <dbReference type="ARBA" id="ARBA00031642"/>
    </source>
</evidence>
<feature type="chain" id="PRO_5042872799" description="Multiple inositol polyphosphate phosphatase 1" evidence="17">
    <location>
        <begin position="21"/>
        <end position="451"/>
    </location>
</feature>
<dbReference type="CDD" id="cd07061">
    <property type="entry name" value="HP_HAP_like"/>
    <property type="match status" value="1"/>
</dbReference>
<dbReference type="AlphaFoldDB" id="A0AAN9ZH10"/>
<evidence type="ECO:0000256" key="2">
    <source>
        <dbReference type="ARBA" id="ARBA00008422"/>
    </source>
</evidence>
<dbReference type="PANTHER" id="PTHR20963:SF51">
    <property type="entry name" value="MULTIPLE INOSITOL POLYPHOSPHATE PHOSPHATASE 1"/>
    <property type="match status" value="1"/>
</dbReference>
<dbReference type="GO" id="GO:0052745">
    <property type="term" value="F:inositol phosphate phosphatase activity"/>
    <property type="evidence" value="ECO:0007669"/>
    <property type="project" value="TreeGrafter"/>
</dbReference>
<evidence type="ECO:0000256" key="16">
    <source>
        <dbReference type="PIRSR" id="PIRSR000894-2"/>
    </source>
</evidence>
<gene>
    <name evidence="18" type="ORF">R5R35_006349</name>
</gene>
<feature type="disulfide bond" evidence="16">
    <location>
        <begin position="267"/>
        <end position="282"/>
    </location>
</feature>
<evidence type="ECO:0000256" key="7">
    <source>
        <dbReference type="ARBA" id="ARBA00022729"/>
    </source>
</evidence>
<keyword evidence="9" id="KW-0472">Membrane</keyword>
<keyword evidence="16" id="KW-1015">Disulfide bond</keyword>
<dbReference type="Gene3D" id="3.40.50.1240">
    <property type="entry name" value="Phosphoglycerate mutase-like"/>
    <property type="match status" value="1"/>
</dbReference>